<reference evidence="3 4" key="1">
    <citation type="submission" date="2013-03" db="EMBL/GenBank/DDBJ databases">
        <title>Salinisphaera hydrothermalis C41B8 Genome Sequencing.</title>
        <authorList>
            <person name="Li C."/>
            <person name="Lai Q."/>
            <person name="Shao Z."/>
        </authorList>
    </citation>
    <scope>NUCLEOTIDE SEQUENCE [LARGE SCALE GENOMIC DNA]</scope>
    <source>
        <strain evidence="3 4">C41B8</strain>
    </source>
</reference>
<gene>
    <name evidence="3" type="ORF">C41B8_07212</name>
</gene>
<sequence length="92" mass="10443">MSDIKQRFDAAVDKVRNAPSDGDFKPSQEFQLKMYGLYRQAVDGDVTGKKPGMLNPVARYKWMAWKDNEGMSREEAMAAYVAEVDKIEAEYG</sequence>
<evidence type="ECO:0000313" key="4">
    <source>
        <dbReference type="Proteomes" id="UP000028302"/>
    </source>
</evidence>
<keyword evidence="4" id="KW-1185">Reference proteome</keyword>
<dbReference type="Pfam" id="PF00887">
    <property type="entry name" value="ACBP"/>
    <property type="match status" value="1"/>
</dbReference>
<name>A0A084IMY1_SALHC</name>
<dbReference type="PRINTS" id="PR00689">
    <property type="entry name" value="ACOABINDINGP"/>
</dbReference>
<dbReference type="Gene3D" id="1.20.80.10">
    <property type="match status" value="1"/>
</dbReference>
<evidence type="ECO:0000259" key="2">
    <source>
        <dbReference type="PROSITE" id="PS51228"/>
    </source>
</evidence>
<evidence type="ECO:0000256" key="1">
    <source>
        <dbReference type="ARBA" id="ARBA00023121"/>
    </source>
</evidence>
<dbReference type="GO" id="GO:0000062">
    <property type="term" value="F:fatty-acyl-CoA binding"/>
    <property type="evidence" value="ECO:0007669"/>
    <property type="project" value="InterPro"/>
</dbReference>
<dbReference type="InterPro" id="IPR035984">
    <property type="entry name" value="Acyl-CoA-binding_sf"/>
</dbReference>
<dbReference type="OrthoDB" id="5625302at2"/>
<feature type="domain" description="ACB" evidence="2">
    <location>
        <begin position="4"/>
        <end position="92"/>
    </location>
</feature>
<dbReference type="RefSeq" id="WP_037336028.1">
    <property type="nucleotide sequence ID" value="NZ_APNK01000007.1"/>
</dbReference>
<comment type="caution">
    <text evidence="3">The sequence shown here is derived from an EMBL/GenBank/DDBJ whole genome shotgun (WGS) entry which is preliminary data.</text>
</comment>
<dbReference type="PROSITE" id="PS51228">
    <property type="entry name" value="ACB_2"/>
    <property type="match status" value="1"/>
</dbReference>
<dbReference type="AlphaFoldDB" id="A0A084IMY1"/>
<organism evidence="3 4">
    <name type="scientific">Salinisphaera hydrothermalis (strain C41B8)</name>
    <dbReference type="NCBI Taxonomy" id="1304275"/>
    <lineage>
        <taxon>Bacteria</taxon>
        <taxon>Pseudomonadati</taxon>
        <taxon>Pseudomonadota</taxon>
        <taxon>Gammaproteobacteria</taxon>
        <taxon>Salinisphaerales</taxon>
        <taxon>Salinisphaeraceae</taxon>
        <taxon>Salinisphaera</taxon>
    </lineage>
</organism>
<keyword evidence="1" id="KW-0446">Lipid-binding</keyword>
<dbReference type="PANTHER" id="PTHR23310">
    <property type="entry name" value="ACYL-COA-BINDING PROTEIN, ACBP"/>
    <property type="match status" value="1"/>
</dbReference>
<evidence type="ECO:0000313" key="3">
    <source>
        <dbReference type="EMBL" id="KEZ78065.1"/>
    </source>
</evidence>
<proteinExistence type="predicted"/>
<dbReference type="FunFam" id="1.20.80.10:FF:000010">
    <property type="entry name" value="Acyl-CoA-binding domain-containing protein 5"/>
    <property type="match status" value="1"/>
</dbReference>
<protein>
    <submittedName>
        <fullName evidence="3">Acyl-coA-binding protein, ACBP</fullName>
    </submittedName>
</protein>
<accession>A0A084IMY1</accession>
<dbReference type="InterPro" id="IPR000582">
    <property type="entry name" value="Acyl-CoA-binding_protein"/>
</dbReference>
<dbReference type="STRING" id="1304275.C41B8_07212"/>
<dbReference type="EMBL" id="APNK01000007">
    <property type="protein sequence ID" value="KEZ78065.1"/>
    <property type="molecule type" value="Genomic_DNA"/>
</dbReference>
<dbReference type="Proteomes" id="UP000028302">
    <property type="component" value="Unassembled WGS sequence"/>
</dbReference>
<dbReference type="GO" id="GO:0006631">
    <property type="term" value="P:fatty acid metabolic process"/>
    <property type="evidence" value="ECO:0007669"/>
    <property type="project" value="TreeGrafter"/>
</dbReference>
<dbReference type="PANTHER" id="PTHR23310:SF62">
    <property type="entry name" value="ACYL-COA BINDING PROTEIN 1, ISOFORM A"/>
    <property type="match status" value="1"/>
</dbReference>
<dbReference type="InterPro" id="IPR014352">
    <property type="entry name" value="FERM/acyl-CoA-bd_prot_sf"/>
</dbReference>
<dbReference type="SUPFAM" id="SSF47027">
    <property type="entry name" value="Acyl-CoA binding protein"/>
    <property type="match status" value="1"/>
</dbReference>
<dbReference type="eggNOG" id="COG4281">
    <property type="taxonomic scope" value="Bacteria"/>
</dbReference>